<keyword evidence="2" id="KW-1185">Reference proteome</keyword>
<protein>
    <recommendedName>
        <fullName evidence="3">Helix-turn-helix protein</fullName>
    </recommendedName>
</protein>
<evidence type="ECO:0008006" key="3">
    <source>
        <dbReference type="Google" id="ProtNLM"/>
    </source>
</evidence>
<name>A0A4Q8BC20_9ACTN</name>
<comment type="caution">
    <text evidence="1">The sequence shown here is derived from an EMBL/GenBank/DDBJ whole genome shotgun (WGS) entry which is preliminary data.</text>
</comment>
<dbReference type="EMBL" id="SHLD01000001">
    <property type="protein sequence ID" value="RZU74811.1"/>
    <property type="molecule type" value="Genomic_DNA"/>
</dbReference>
<dbReference type="Gene3D" id="1.10.260.40">
    <property type="entry name" value="lambda repressor-like DNA-binding domains"/>
    <property type="match status" value="1"/>
</dbReference>
<proteinExistence type="predicted"/>
<dbReference type="CDD" id="cd00093">
    <property type="entry name" value="HTH_XRE"/>
    <property type="match status" value="1"/>
</dbReference>
<evidence type="ECO:0000313" key="1">
    <source>
        <dbReference type="EMBL" id="RZU74811.1"/>
    </source>
</evidence>
<dbReference type="SUPFAM" id="SSF47413">
    <property type="entry name" value="lambda repressor-like DNA-binding domains"/>
    <property type="match status" value="1"/>
</dbReference>
<dbReference type="AlphaFoldDB" id="A0A4Q8BC20"/>
<gene>
    <name evidence="1" type="ORF">EV384_3291</name>
</gene>
<dbReference type="Pfam" id="PF13560">
    <property type="entry name" value="HTH_31"/>
    <property type="match status" value="1"/>
</dbReference>
<dbReference type="Proteomes" id="UP000294114">
    <property type="component" value="Unassembled WGS sequence"/>
</dbReference>
<dbReference type="GO" id="GO:0003677">
    <property type="term" value="F:DNA binding"/>
    <property type="evidence" value="ECO:0007669"/>
    <property type="project" value="InterPro"/>
</dbReference>
<evidence type="ECO:0000313" key="2">
    <source>
        <dbReference type="Proteomes" id="UP000294114"/>
    </source>
</evidence>
<dbReference type="InterPro" id="IPR001387">
    <property type="entry name" value="Cro/C1-type_HTH"/>
</dbReference>
<sequence>MDPEEAPPWGGFGRELGVWRRRAGLTQAQLALRVGYHHSVISTPSTRSRWAAPAAS</sequence>
<dbReference type="InterPro" id="IPR010982">
    <property type="entry name" value="Lambda_DNA-bd_dom_sf"/>
</dbReference>
<accession>A0A4Q8BC20</accession>
<organism evidence="1 2">
    <name type="scientific">Micromonospora kangleipakensis</name>
    <dbReference type="NCBI Taxonomy" id="1077942"/>
    <lineage>
        <taxon>Bacteria</taxon>
        <taxon>Bacillati</taxon>
        <taxon>Actinomycetota</taxon>
        <taxon>Actinomycetes</taxon>
        <taxon>Micromonosporales</taxon>
        <taxon>Micromonosporaceae</taxon>
        <taxon>Micromonospora</taxon>
    </lineage>
</organism>
<dbReference type="RefSeq" id="WP_423202960.1">
    <property type="nucleotide sequence ID" value="NZ_SHLD01000001.1"/>
</dbReference>
<reference evidence="1 2" key="1">
    <citation type="submission" date="2019-02" db="EMBL/GenBank/DDBJ databases">
        <title>Sequencing the genomes of 1000 actinobacteria strains.</title>
        <authorList>
            <person name="Klenk H.-P."/>
        </authorList>
    </citation>
    <scope>NUCLEOTIDE SEQUENCE [LARGE SCALE GENOMIC DNA]</scope>
    <source>
        <strain evidence="1 2">DSM 45612</strain>
    </source>
</reference>